<dbReference type="InterPro" id="IPR003165">
    <property type="entry name" value="Piwi"/>
</dbReference>
<evidence type="ECO:0000259" key="3">
    <source>
        <dbReference type="PROSITE" id="PS50822"/>
    </source>
</evidence>
<dbReference type="SMART" id="SM00949">
    <property type="entry name" value="PAZ"/>
    <property type="match status" value="1"/>
</dbReference>
<dbReference type="Pfam" id="PF02171">
    <property type="entry name" value="Piwi"/>
    <property type="match status" value="1"/>
</dbReference>
<evidence type="ECO:0000256" key="1">
    <source>
        <dbReference type="ARBA" id="ARBA00008201"/>
    </source>
</evidence>
<dbReference type="Pfam" id="PF02170">
    <property type="entry name" value="PAZ"/>
    <property type="match status" value="1"/>
</dbReference>
<dbReference type="PROSITE" id="PS50821">
    <property type="entry name" value="PAZ"/>
    <property type="match status" value="1"/>
</dbReference>
<dbReference type="Gene3D" id="3.40.50.2300">
    <property type="match status" value="1"/>
</dbReference>
<protein>
    <submittedName>
        <fullName evidence="4">Uncharacterized protein</fullName>
    </submittedName>
</protein>
<dbReference type="InterPro" id="IPR003100">
    <property type="entry name" value="PAZ_dom"/>
</dbReference>
<comment type="similarity">
    <text evidence="1">Belongs to the argonaute family. Ago subfamily.</text>
</comment>
<dbReference type="Gene3D" id="3.30.420.10">
    <property type="entry name" value="Ribonuclease H-like superfamily/Ribonuclease H"/>
    <property type="match status" value="1"/>
</dbReference>
<organism evidence="4 5">
    <name type="scientific">Ceratodon purpureus</name>
    <name type="common">Fire moss</name>
    <name type="synonym">Dicranum purpureum</name>
    <dbReference type="NCBI Taxonomy" id="3225"/>
    <lineage>
        <taxon>Eukaryota</taxon>
        <taxon>Viridiplantae</taxon>
        <taxon>Streptophyta</taxon>
        <taxon>Embryophyta</taxon>
        <taxon>Bryophyta</taxon>
        <taxon>Bryophytina</taxon>
        <taxon>Bryopsida</taxon>
        <taxon>Dicranidae</taxon>
        <taxon>Pseudoditrichales</taxon>
        <taxon>Ditrichaceae</taxon>
        <taxon>Ceratodon</taxon>
    </lineage>
</organism>
<dbReference type="SMART" id="SM00950">
    <property type="entry name" value="Piwi"/>
    <property type="match status" value="1"/>
</dbReference>
<dbReference type="InterPro" id="IPR036397">
    <property type="entry name" value="RNaseH_sf"/>
</dbReference>
<name>A0A8T0H0Q6_CERPU</name>
<dbReference type="Gene3D" id="2.170.260.10">
    <property type="entry name" value="paz domain"/>
    <property type="match status" value="1"/>
</dbReference>
<dbReference type="PANTHER" id="PTHR22891">
    <property type="entry name" value="EUKARYOTIC TRANSLATION INITIATION FACTOR 2C"/>
    <property type="match status" value="1"/>
</dbReference>
<dbReference type="SUPFAM" id="SSF53098">
    <property type="entry name" value="Ribonuclease H-like"/>
    <property type="match status" value="1"/>
</dbReference>
<dbReference type="CDD" id="cd02846">
    <property type="entry name" value="PAZ_argonaute_like"/>
    <property type="match status" value="1"/>
</dbReference>
<dbReference type="AlphaFoldDB" id="A0A8T0H0Q6"/>
<proteinExistence type="inferred from homology"/>
<evidence type="ECO:0000313" key="5">
    <source>
        <dbReference type="Proteomes" id="UP000822688"/>
    </source>
</evidence>
<dbReference type="InterPro" id="IPR014811">
    <property type="entry name" value="ArgoL1"/>
</dbReference>
<feature type="domain" description="Piwi" evidence="3">
    <location>
        <begin position="324"/>
        <end position="644"/>
    </location>
</feature>
<gene>
    <name evidence="4" type="ORF">KC19_8G132400</name>
</gene>
<dbReference type="EMBL" id="CM026429">
    <property type="protein sequence ID" value="KAG0564703.1"/>
    <property type="molecule type" value="Genomic_DNA"/>
</dbReference>
<dbReference type="Proteomes" id="UP000822688">
    <property type="component" value="Chromosome 8"/>
</dbReference>
<dbReference type="SUPFAM" id="SSF101690">
    <property type="entry name" value="PAZ domain"/>
    <property type="match status" value="1"/>
</dbReference>
<evidence type="ECO:0000313" key="4">
    <source>
        <dbReference type="EMBL" id="KAG0564703.1"/>
    </source>
</evidence>
<dbReference type="Pfam" id="PF08699">
    <property type="entry name" value="ArgoL1"/>
    <property type="match status" value="1"/>
</dbReference>
<dbReference type="InterPro" id="IPR036085">
    <property type="entry name" value="PAZ_dom_sf"/>
</dbReference>
<keyword evidence="5" id="KW-1185">Reference proteome</keyword>
<reference evidence="4" key="1">
    <citation type="submission" date="2020-06" db="EMBL/GenBank/DDBJ databases">
        <title>WGS assembly of Ceratodon purpureus strain R40.</title>
        <authorList>
            <person name="Carey S.B."/>
            <person name="Jenkins J."/>
            <person name="Shu S."/>
            <person name="Lovell J.T."/>
            <person name="Sreedasyam A."/>
            <person name="Maumus F."/>
            <person name="Tiley G.P."/>
            <person name="Fernandez-Pozo N."/>
            <person name="Barry K."/>
            <person name="Chen C."/>
            <person name="Wang M."/>
            <person name="Lipzen A."/>
            <person name="Daum C."/>
            <person name="Saski C.A."/>
            <person name="Payton A.C."/>
            <person name="Mcbreen J.C."/>
            <person name="Conrad R.E."/>
            <person name="Kollar L.M."/>
            <person name="Olsson S."/>
            <person name="Huttunen S."/>
            <person name="Landis J.B."/>
            <person name="Wickett N.J."/>
            <person name="Johnson M.G."/>
            <person name="Rensing S.A."/>
            <person name="Grimwood J."/>
            <person name="Schmutz J."/>
            <person name="Mcdaniel S.F."/>
        </authorList>
    </citation>
    <scope>NUCLEOTIDE SEQUENCE</scope>
    <source>
        <strain evidence="4">R40</strain>
    </source>
</reference>
<sequence length="691" mass="79436">MDAFHQPGNELGNVIKIHGFIRSFRPTQQGLALSVDMISRFFHRSIKVLEFLKAILFYKEVDFYNMKQIFNRNLEKISQSLIGLIVQTNHYLDKITQEHYIIGITKEDGVDLKIQLNTGEEPFLEDYFLDTYNIQIKYLNLPCLMLSRSPKGIIGDPNYMPMELCTIAQKQLARNQGQYSWNAQKQMYPSTRIQQISYFLKEMNQGPRSNHSKNLNVEIDYNPTKIKARILPPPLLNRAPVPKEQLIHWGVLNLAKKLLNNQNLIDEFMTEVVQSLRKSNMVVVNKYQFADAALSKAPSFEIIDGFHKKICDAMRERVKPAVQMIMVILDDRYQSPHYNEIKYWGDCERGVPTQIVTTNLLMKLRRSWRHNIPNLCLKMNSKLGGINVQFYSWNERALRERVCKNIKYGKFIAFGADVTHPPKGTTNPSFAAVTGSLDFGCSFYGAKILVQEPFQEIISELESAVTELLLDFQAKNKNSKLPQNILFYRDGVSDFMFKTVLEQELPQIIRGANAAQPGYKPLISLIVVVKRHNTRFFLPQALRWTEKEIGVMDIKSSNIEAGTVVDLEVCDAQKFDFYILSHVPNGQGTPRPSHYYVLYDEANFTADDFQNITHYLCHIYQRTLYPVSMPAPAYYAHLVAFRARVVSAGYKAVFERKNPPAQASTSSDPAATTALNFPPIHINNRFKMFYM</sequence>
<dbReference type="PROSITE" id="PS50822">
    <property type="entry name" value="PIWI"/>
    <property type="match status" value="1"/>
</dbReference>
<comment type="caution">
    <text evidence="4">The sequence shown here is derived from an EMBL/GenBank/DDBJ whole genome shotgun (WGS) entry which is preliminary data.</text>
</comment>
<accession>A0A8T0H0Q6</accession>
<dbReference type="InterPro" id="IPR012337">
    <property type="entry name" value="RNaseH-like_sf"/>
</dbReference>
<dbReference type="GO" id="GO:0003723">
    <property type="term" value="F:RNA binding"/>
    <property type="evidence" value="ECO:0007669"/>
    <property type="project" value="InterPro"/>
</dbReference>
<feature type="domain" description="PAZ" evidence="2">
    <location>
        <begin position="47"/>
        <end position="169"/>
    </location>
</feature>
<evidence type="ECO:0000259" key="2">
    <source>
        <dbReference type="PROSITE" id="PS50821"/>
    </source>
</evidence>